<reference evidence="1 2" key="1">
    <citation type="submission" date="2014-03" db="EMBL/GenBank/DDBJ databases">
        <title>Sequencing and Comparison of Genomes and Transcriptome Profiles of Human Ehrlichiosis Agents.</title>
        <authorList>
            <person name="Lin M."/>
            <person name="Daugherty S.C."/>
            <person name="Nagaraj S."/>
            <person name="Cheng Z."/>
            <person name="Xiong Q."/>
            <person name="Lin F.-Y."/>
            <person name="Sengamalay N."/>
            <person name="Ott S."/>
            <person name="Godinez A."/>
            <person name="Tallon L.J."/>
            <person name="Sadzewicz L."/>
            <person name="Fraser C.M."/>
            <person name="Dunning Hotopp J.C."/>
            <person name="Rikihisa Y."/>
        </authorList>
    </citation>
    <scope>NUCLEOTIDE SEQUENCE [LARGE SCALE GENOMIC DNA]</scope>
    <source>
        <strain evidence="1 2">Oregon</strain>
    </source>
</reference>
<keyword evidence="2" id="KW-1185">Reference proteome</keyword>
<sequence length="39" mass="4416">MLLIAVRLLSCHPLTKRTIALLPQEKEVSTDTSTEKSEY</sequence>
<evidence type="ECO:0000313" key="2">
    <source>
        <dbReference type="Proteomes" id="UP000023755"/>
    </source>
</evidence>
<protein>
    <submittedName>
        <fullName evidence="1">Uncharacterized protein</fullName>
    </submittedName>
</protein>
<organism evidence="1 2">
    <name type="scientific">Neorickettsia helminthoeca str. Oregon</name>
    <dbReference type="NCBI Taxonomy" id="1286528"/>
    <lineage>
        <taxon>Bacteria</taxon>
        <taxon>Pseudomonadati</taxon>
        <taxon>Pseudomonadota</taxon>
        <taxon>Alphaproteobacteria</taxon>
        <taxon>Rickettsiales</taxon>
        <taxon>Anaplasmataceae</taxon>
        <taxon>Neorickettsia</taxon>
    </lineage>
</organism>
<gene>
    <name evidence="1" type="ORF">NHE_0818</name>
</gene>
<accession>X5HMN3</accession>
<dbReference type="Proteomes" id="UP000023755">
    <property type="component" value="Chromosome"/>
</dbReference>
<dbReference type="HOGENOM" id="CLU_3313422_0_0_5"/>
<dbReference type="EMBL" id="CP007481">
    <property type="protein sequence ID" value="AHX11740.1"/>
    <property type="molecule type" value="Genomic_DNA"/>
</dbReference>
<dbReference type="KEGG" id="nhm:NHE_0818"/>
<proteinExistence type="predicted"/>
<dbReference type="AlphaFoldDB" id="X5HMN3"/>
<evidence type="ECO:0000313" key="1">
    <source>
        <dbReference type="EMBL" id="AHX11740.1"/>
    </source>
</evidence>
<name>X5HMN3_9RICK</name>